<dbReference type="Gene3D" id="3.20.20.140">
    <property type="entry name" value="Metal-dependent hydrolases"/>
    <property type="match status" value="1"/>
</dbReference>
<evidence type="ECO:0000256" key="1">
    <source>
        <dbReference type="SAM" id="MobiDB-lite"/>
    </source>
</evidence>
<dbReference type="RefSeq" id="WP_011018794.1">
    <property type="nucleotide sequence ID" value="NZ_DUJS01000004.1"/>
</dbReference>
<dbReference type="PANTHER" id="PTHR40084:SF1">
    <property type="entry name" value="PHOSPHOTRANSFERASE"/>
    <property type="match status" value="1"/>
</dbReference>
<gene>
    <name evidence="2" type="ORF">HA336_04200</name>
</gene>
<accession>A0A832WMM6</accession>
<dbReference type="InterPro" id="IPR016195">
    <property type="entry name" value="Pol/histidinol_Pase-like"/>
</dbReference>
<dbReference type="Gene3D" id="2.20.28.30">
    <property type="entry name" value="RNA polymerase ii, chain L"/>
    <property type="match status" value="1"/>
</dbReference>
<dbReference type="NCBIfam" id="TIGR00375">
    <property type="entry name" value="TIGR00375 family protein"/>
    <property type="match status" value="1"/>
</dbReference>
<dbReference type="Proteomes" id="UP000619545">
    <property type="component" value="Unassembled WGS sequence"/>
</dbReference>
<dbReference type="CDD" id="cd19067">
    <property type="entry name" value="PfuEndoQ-like"/>
    <property type="match status" value="1"/>
</dbReference>
<evidence type="ECO:0000313" key="3">
    <source>
        <dbReference type="Proteomes" id="UP000619545"/>
    </source>
</evidence>
<name>A0A832WMM6_9EURY</name>
<proteinExistence type="predicted"/>
<organism evidence="2 3">
    <name type="scientific">Methanopyrus kandleri</name>
    <dbReference type="NCBI Taxonomy" id="2320"/>
    <lineage>
        <taxon>Archaea</taxon>
        <taxon>Methanobacteriati</taxon>
        <taxon>Methanobacteriota</taxon>
        <taxon>Methanomada group</taxon>
        <taxon>Methanopyri</taxon>
        <taxon>Methanopyrales</taxon>
        <taxon>Methanopyraceae</taxon>
        <taxon>Methanopyrus</taxon>
    </lineage>
</organism>
<dbReference type="EMBL" id="DUJS01000004">
    <property type="protein sequence ID" value="HII70417.1"/>
    <property type="molecule type" value="Genomic_DNA"/>
</dbReference>
<dbReference type="AlphaFoldDB" id="A0A832WMM6"/>
<comment type="caution">
    <text evidence="2">The sequence shown here is derived from an EMBL/GenBank/DDBJ whole genome shotgun (WGS) entry which is preliminary data.</text>
</comment>
<dbReference type="SUPFAM" id="SSF89550">
    <property type="entry name" value="PHP domain-like"/>
    <property type="match status" value="1"/>
</dbReference>
<dbReference type="GeneID" id="1477727"/>
<reference evidence="2" key="1">
    <citation type="journal article" date="2020" name="bioRxiv">
        <title>A rank-normalized archaeal taxonomy based on genome phylogeny resolves widespread incomplete and uneven classifications.</title>
        <authorList>
            <person name="Rinke C."/>
            <person name="Chuvochina M."/>
            <person name="Mussig A.J."/>
            <person name="Chaumeil P.-A."/>
            <person name="Waite D.W."/>
            <person name="Whitman W.B."/>
            <person name="Parks D.H."/>
            <person name="Hugenholtz P."/>
        </authorList>
    </citation>
    <scope>NUCLEOTIDE SEQUENCE</scope>
    <source>
        <strain evidence="2">UBA8853</strain>
    </source>
</reference>
<dbReference type="OMA" id="HAFTPWT"/>
<dbReference type="InterPro" id="IPR005287">
    <property type="entry name" value="CHP00375"/>
</dbReference>
<dbReference type="PANTHER" id="PTHR40084">
    <property type="entry name" value="PHOSPHOHYDROLASE, PHP FAMILY"/>
    <property type="match status" value="1"/>
</dbReference>
<feature type="region of interest" description="Disordered" evidence="1">
    <location>
        <begin position="379"/>
        <end position="417"/>
    </location>
</feature>
<evidence type="ECO:0000313" key="2">
    <source>
        <dbReference type="EMBL" id="HII70417.1"/>
    </source>
</evidence>
<sequence length="417" mass="47395">MGEQYDSDLHLHSQYSGGTSPRMVIREIARGAAKKGLDLVGTGDILHPKWRRHVRRELVEDEYGLLKEPKTGVLFVPTVEVEDERRVHHLIILPSLDHAEELHGELSRYSDDIDAEGRPHLRMTGAELADLLKDHDCLFGPAHAFVPWTSVFKEYDSLRECYGSAMDRVDFVELGLSADSDYADRISELHEYTFLTCSDAHSPYPHRLGREFVRFELEEPSYDVLKAAIRRKPGGRVVLNVGLIPELGKYNRTACARCKRQFELEEAERLNWRCPECGGTIKKGVRDRVLELADLEKPKHPNHRPPYLRIIPLAEIIAKALGLSTITAKKVRAVWNSLVRRFGSEIDVLIETPIEEIAEVDERVAELLKSFREGTVNIRPGGGGEYGKIITEEESEREEPRSRKPVQRTLDELIGRG</sequence>
<protein>
    <submittedName>
        <fullName evidence="2">TIGR00375 family protein</fullName>
    </submittedName>
</protein>